<reference evidence="2" key="5">
    <citation type="journal article" date="2004" name="Appl. Environ. Microbiol.">
        <title>Biosynthetic gene cluster of the herbicide phosphinothricin tripeptide from Streptomyces viridochromogenes Tu494.</title>
        <authorList>
            <person name="Schwartz D."/>
            <person name="Berger S."/>
            <person name="Heinzelmann E."/>
            <person name="Muschko K."/>
            <person name="Welzel K."/>
            <person name="Wohlleben W."/>
        </authorList>
    </citation>
    <scope>NUCLEOTIDE SEQUENCE</scope>
    <source>
        <strain evidence="2">Tue494</strain>
    </source>
</reference>
<dbReference type="SUPFAM" id="SSF160582">
    <property type="entry name" value="MbtH-like"/>
    <property type="match status" value="1"/>
</dbReference>
<dbReference type="AlphaFoldDB" id="Q4JFF5"/>
<dbReference type="Gene3D" id="3.90.820.10">
    <property type="entry name" value="Structural Genomics, Unknown Function 30-nov-00 1gh9 Mol_id"/>
    <property type="match status" value="1"/>
</dbReference>
<dbReference type="GO" id="GO:0005829">
    <property type="term" value="C:cytosol"/>
    <property type="evidence" value="ECO:0007669"/>
    <property type="project" value="TreeGrafter"/>
</dbReference>
<dbReference type="GO" id="GO:0019290">
    <property type="term" value="P:siderophore biosynthetic process"/>
    <property type="evidence" value="ECO:0007669"/>
    <property type="project" value="TreeGrafter"/>
</dbReference>
<dbReference type="InterPro" id="IPR038020">
    <property type="entry name" value="MbtH-like_sf"/>
</dbReference>
<proteinExistence type="predicted"/>
<protein>
    <recommendedName>
        <fullName evidence="1">MbtH-like domain-containing protein</fullName>
    </recommendedName>
</protein>
<name>Q4JFF5_STRVR</name>
<dbReference type="EMBL" id="X65195">
    <property type="protein sequence ID" value="CAJ14036.1"/>
    <property type="molecule type" value="Genomic_DNA"/>
</dbReference>
<dbReference type="InterPro" id="IPR037407">
    <property type="entry name" value="MLP_fam"/>
</dbReference>
<sequence length="69" mass="7879">MLDGATTRFLVVVNHEGQYSVWPEDREPPAGWRPHGTRGTRAECLEVIRTHWDDMRPLSLRSTFEEGGA</sequence>
<dbReference type="InterPro" id="IPR005153">
    <property type="entry name" value="MbtH-like_dom"/>
</dbReference>
<reference evidence="2" key="2">
    <citation type="journal article" date="1996" name="Appl. Environ. Microbiol.">
        <title>The peptide synthetase gene phsA from Streptomyces viridochromogenes is not juxtaposed with other genes involved in nonribosomal biosynthesis of peptides.</title>
        <authorList>
            <person name="Schwartz D."/>
            <person name="Alijah R."/>
            <person name="Nussbaumer B."/>
            <person name="Pelzer S."/>
            <person name="Wohlleben W."/>
        </authorList>
    </citation>
    <scope>NUCLEOTIDE SEQUENCE</scope>
    <source>
        <strain evidence="2">Tue494</strain>
    </source>
</reference>
<dbReference type="PANTHER" id="PTHR38444:SF1">
    <property type="entry name" value="ENTEROBACTIN BIOSYNTHESIS PROTEIN YBDZ"/>
    <property type="match status" value="1"/>
</dbReference>
<reference evidence="2" key="4">
    <citation type="journal article" date="2001" name="Appl. Environ. Microbiol.">
        <title>The phosphinomethylmalate isomerase gene pmi, encoding an aconitase-like enzyme, is involved in the synthesis of phosphinothricin tripeptide in Streptomyces viridochromogenes.</title>
        <authorList>
            <person name="Heinzelmann E."/>
            <person name="Kaspar S."/>
            <person name="Kienzlen G."/>
            <person name="Recktenwald J."/>
            <person name="Wohlleben W."/>
            <person name="Schwartz D."/>
        </authorList>
    </citation>
    <scope>NUCLEOTIDE SEQUENCE</scope>
    <source>
        <strain evidence="2">Tue494</strain>
    </source>
</reference>
<organism evidence="2">
    <name type="scientific">Streptomyces viridochromogenes</name>
    <dbReference type="NCBI Taxonomy" id="1938"/>
    <lineage>
        <taxon>Bacteria</taxon>
        <taxon>Bacillati</taxon>
        <taxon>Actinomycetota</taxon>
        <taxon>Actinomycetes</taxon>
        <taxon>Kitasatosporales</taxon>
        <taxon>Streptomycetaceae</taxon>
        <taxon>Streptomyces</taxon>
    </lineage>
</organism>
<dbReference type="SMART" id="SM00923">
    <property type="entry name" value="MbtH"/>
    <property type="match status" value="1"/>
</dbReference>
<reference evidence="2" key="3">
    <citation type="journal article" date="1998" name="FEMS Microbiol. Lett.">
        <title>Isolation and characterization of the PEP-phosphomutase and the phosphonopyruvate decarboxylase genes from the phosphinothricin tripeptide producer Streptomyces viridochromogenes Tu494.</title>
        <authorList>
            <person name="Schwartz D."/>
            <person name="Recktenwald J."/>
            <person name="Pelzer S."/>
            <person name="Wohlleben W."/>
        </authorList>
    </citation>
    <scope>NUCLEOTIDE SEQUENCE</scope>
    <source>
        <strain evidence="2">Tue494</strain>
    </source>
</reference>
<reference evidence="2" key="1">
    <citation type="journal article" date="1992" name="Gene">
        <title>Identification and characterization of phosphinothricin-tripeptide biosynthetic genes in Streptomyces viridochromogenes.</title>
        <authorList>
            <person name="Wohlleben W."/>
            <person name="Alijah R."/>
            <person name="Dorendorf J."/>
            <person name="Hillemann D."/>
            <person name="Nussbaumer B."/>
            <person name="Pelzer S."/>
        </authorList>
    </citation>
    <scope>NUCLEOTIDE SEQUENCE</scope>
    <source>
        <strain evidence="2">Tue494</strain>
    </source>
</reference>
<evidence type="ECO:0000313" key="2">
    <source>
        <dbReference type="EMBL" id="CAJ14036.1"/>
    </source>
</evidence>
<accession>Q4JFF5</accession>
<dbReference type="Pfam" id="PF03621">
    <property type="entry name" value="MbtH"/>
    <property type="match status" value="1"/>
</dbReference>
<reference evidence="2" key="6">
    <citation type="submission" date="2005-06" db="EMBL/GenBank/DDBJ databases">
        <authorList>
            <person name="Schwartz D."/>
        </authorList>
    </citation>
    <scope>NUCLEOTIDE SEQUENCE</scope>
    <source>
        <strain evidence="2">Tue494</strain>
    </source>
</reference>
<evidence type="ECO:0000259" key="1">
    <source>
        <dbReference type="SMART" id="SM00923"/>
    </source>
</evidence>
<feature type="domain" description="MbtH-like" evidence="1">
    <location>
        <begin position="2"/>
        <end position="50"/>
    </location>
</feature>
<dbReference type="PANTHER" id="PTHR38444">
    <property type="entry name" value="ENTEROBACTIN BIOSYNTHESIS PROTEIN YBDZ"/>
    <property type="match status" value="1"/>
</dbReference>